<dbReference type="EC" id="1.3.98.3" evidence="6"/>
<dbReference type="SMART" id="SM00729">
    <property type="entry name" value="Elp3"/>
    <property type="match status" value="1"/>
</dbReference>
<sequence>MKLVRREKPLADYAATLERELELLCEALPSGMRVDAIHWGGGTPTSLNDDSLANLTAKIRKLFNVSPQAETAFELDPRTFALARARDLAALGVNRVSLGVQEFDAKVQAAVNRIQPFEQVRDVVNSLRNANICRINFDLMYGLPFQTVETLEATVARTLVLRPDRIALFGYAHVPWAARRQTQIDAQTLPGLEARFNQAERAAGDLIAGGYRRIGLDHFALPADGLAKALDDQTLMRNFQGYVADTPSTIIGVGSSSISCVPEGYVQNYSETGAWRRAVESGHLPVQRGYVLDKMDRMRGEVISHIMCFMYADLGQISQKHGFCASVLDEEMAICRKYEADGLVAVNSRALQIPERGRPALRLIASCFDAHLDQETSRHAIAV</sequence>
<evidence type="ECO:0000256" key="5">
    <source>
        <dbReference type="ARBA" id="ARBA00011245"/>
    </source>
</evidence>
<dbReference type="PROSITE" id="PS51918">
    <property type="entry name" value="RADICAL_SAM"/>
    <property type="match status" value="1"/>
</dbReference>
<keyword evidence="18" id="KW-1185">Reference proteome</keyword>
<organism evidence="17 18">
    <name type="scientific">Hyphomonas oceanitis SCH89</name>
    <dbReference type="NCBI Taxonomy" id="1280953"/>
    <lineage>
        <taxon>Bacteria</taxon>
        <taxon>Pseudomonadati</taxon>
        <taxon>Pseudomonadota</taxon>
        <taxon>Alphaproteobacteria</taxon>
        <taxon>Hyphomonadales</taxon>
        <taxon>Hyphomonadaceae</taxon>
        <taxon>Hyphomonas</taxon>
    </lineage>
</organism>
<comment type="pathway">
    <text evidence="3">Porphyrin-containing compound metabolism; protoporphyrin-IX biosynthesis; protoporphyrinogen-IX from coproporphyrinogen-III (AdoMet route): step 1/1.</text>
</comment>
<dbReference type="Gene3D" id="1.10.10.920">
    <property type="match status" value="1"/>
</dbReference>
<evidence type="ECO:0000259" key="16">
    <source>
        <dbReference type="PROSITE" id="PS51918"/>
    </source>
</evidence>
<keyword evidence="13" id="KW-0411">Iron-sulfur</keyword>
<evidence type="ECO:0000256" key="1">
    <source>
        <dbReference type="ARBA" id="ARBA00001966"/>
    </source>
</evidence>
<comment type="cofactor">
    <cofactor evidence="1">
        <name>[4Fe-4S] cluster</name>
        <dbReference type="ChEBI" id="CHEBI:49883"/>
    </cofactor>
</comment>
<dbReference type="GO" id="GO:0046872">
    <property type="term" value="F:metal ion binding"/>
    <property type="evidence" value="ECO:0007669"/>
    <property type="project" value="UniProtKB-KW"/>
</dbReference>
<evidence type="ECO:0000256" key="15">
    <source>
        <dbReference type="ARBA" id="ARBA00048321"/>
    </source>
</evidence>
<dbReference type="Proteomes" id="UP000024942">
    <property type="component" value="Unassembled WGS sequence"/>
</dbReference>
<dbReference type="GO" id="GO:0051539">
    <property type="term" value="F:4 iron, 4 sulfur cluster binding"/>
    <property type="evidence" value="ECO:0007669"/>
    <property type="project" value="UniProtKB-KW"/>
</dbReference>
<name>A0A059G2A8_9PROT</name>
<dbReference type="InterPro" id="IPR006638">
    <property type="entry name" value="Elp3/MiaA/NifB-like_rSAM"/>
</dbReference>
<dbReference type="InterPro" id="IPR034505">
    <property type="entry name" value="Coproporphyrinogen-III_oxidase"/>
</dbReference>
<evidence type="ECO:0000313" key="18">
    <source>
        <dbReference type="Proteomes" id="UP000024942"/>
    </source>
</evidence>
<dbReference type="Pfam" id="PF04055">
    <property type="entry name" value="Radical_SAM"/>
    <property type="match status" value="1"/>
</dbReference>
<evidence type="ECO:0000256" key="9">
    <source>
        <dbReference type="ARBA" id="ARBA00022691"/>
    </source>
</evidence>
<evidence type="ECO:0000256" key="2">
    <source>
        <dbReference type="ARBA" id="ARBA00004496"/>
    </source>
</evidence>
<comment type="subcellular location">
    <subcellularLocation>
        <location evidence="2">Cytoplasm</location>
    </subcellularLocation>
</comment>
<keyword evidence="8" id="KW-0963">Cytoplasm</keyword>
<dbReference type="PANTHER" id="PTHR13932">
    <property type="entry name" value="COPROPORPHYRINIGEN III OXIDASE"/>
    <property type="match status" value="1"/>
</dbReference>
<dbReference type="Gene3D" id="3.30.750.200">
    <property type="match status" value="1"/>
</dbReference>
<evidence type="ECO:0000256" key="10">
    <source>
        <dbReference type="ARBA" id="ARBA00022723"/>
    </source>
</evidence>
<dbReference type="GO" id="GO:0051989">
    <property type="term" value="F:coproporphyrinogen dehydrogenase activity"/>
    <property type="evidence" value="ECO:0007669"/>
    <property type="project" value="UniProtKB-EC"/>
</dbReference>
<evidence type="ECO:0000256" key="3">
    <source>
        <dbReference type="ARBA" id="ARBA00004785"/>
    </source>
</evidence>
<dbReference type="GO" id="GO:0004109">
    <property type="term" value="F:coproporphyrinogen oxidase activity"/>
    <property type="evidence" value="ECO:0007669"/>
    <property type="project" value="InterPro"/>
</dbReference>
<evidence type="ECO:0000256" key="7">
    <source>
        <dbReference type="ARBA" id="ARBA00022485"/>
    </source>
</evidence>
<comment type="catalytic activity">
    <reaction evidence="15">
        <text>coproporphyrinogen III + 2 S-adenosyl-L-methionine = protoporphyrinogen IX + 2 5'-deoxyadenosine + 2 L-methionine + 2 CO2</text>
        <dbReference type="Rhea" id="RHEA:15425"/>
        <dbReference type="ChEBI" id="CHEBI:16526"/>
        <dbReference type="ChEBI" id="CHEBI:17319"/>
        <dbReference type="ChEBI" id="CHEBI:57307"/>
        <dbReference type="ChEBI" id="CHEBI:57309"/>
        <dbReference type="ChEBI" id="CHEBI:57844"/>
        <dbReference type="ChEBI" id="CHEBI:59789"/>
        <dbReference type="EC" id="1.3.98.3"/>
    </reaction>
</comment>
<dbReference type="InterPro" id="IPR004558">
    <property type="entry name" value="Coprogen_oxidase_HemN"/>
</dbReference>
<evidence type="ECO:0000313" key="17">
    <source>
        <dbReference type="EMBL" id="KDA00987.1"/>
    </source>
</evidence>
<comment type="caution">
    <text evidence="17">The sequence shown here is derived from an EMBL/GenBank/DDBJ whole genome shotgun (WGS) entry which is preliminary data.</text>
</comment>
<keyword evidence="11" id="KW-0560">Oxidoreductase</keyword>
<dbReference type="InterPro" id="IPR058240">
    <property type="entry name" value="rSAM_sf"/>
</dbReference>
<dbReference type="GO" id="GO:0005737">
    <property type="term" value="C:cytoplasm"/>
    <property type="evidence" value="ECO:0007669"/>
    <property type="project" value="UniProtKB-SubCell"/>
</dbReference>
<comment type="subunit">
    <text evidence="5">Monomer.</text>
</comment>
<proteinExistence type="inferred from homology"/>
<protein>
    <recommendedName>
        <fullName evidence="6">coproporphyrinogen dehydrogenase</fullName>
        <ecNumber evidence="6">1.3.98.3</ecNumber>
    </recommendedName>
</protein>
<dbReference type="GO" id="GO:0006782">
    <property type="term" value="P:protoporphyrinogen IX biosynthetic process"/>
    <property type="evidence" value="ECO:0007669"/>
    <property type="project" value="UniProtKB-UniPathway"/>
</dbReference>
<keyword evidence="10" id="KW-0479">Metal-binding</keyword>
<comment type="similarity">
    <text evidence="4">Belongs to the anaerobic coproporphyrinogen-III oxidase family.</text>
</comment>
<keyword evidence="7" id="KW-0004">4Fe-4S</keyword>
<keyword evidence="12" id="KW-0408">Iron</keyword>
<dbReference type="UniPathway" id="UPA00251">
    <property type="reaction ID" value="UER00323"/>
</dbReference>
<dbReference type="InterPro" id="IPR007197">
    <property type="entry name" value="rSAM"/>
</dbReference>
<dbReference type="PATRIC" id="fig|1280953.3.peg.3566"/>
<keyword evidence="9" id="KW-0949">S-adenosyl-L-methionine</keyword>
<evidence type="ECO:0000256" key="14">
    <source>
        <dbReference type="ARBA" id="ARBA00023244"/>
    </source>
</evidence>
<reference evidence="17 18" key="1">
    <citation type="journal article" date="2014" name="Antonie Van Leeuwenhoek">
        <title>Hyphomonas beringensis sp. nov. and Hyphomonas chukchiensis sp. nov., isolated from surface seawater of the Bering Sea and Chukchi Sea.</title>
        <authorList>
            <person name="Li C."/>
            <person name="Lai Q."/>
            <person name="Li G."/>
            <person name="Dong C."/>
            <person name="Wang J."/>
            <person name="Liao Y."/>
            <person name="Shao Z."/>
        </authorList>
    </citation>
    <scope>NUCLEOTIDE SEQUENCE [LARGE SCALE GENOMIC DNA]</scope>
    <source>
        <strain evidence="17 18">SCH89</strain>
    </source>
</reference>
<dbReference type="AlphaFoldDB" id="A0A059G2A8"/>
<dbReference type="SUPFAM" id="SSF102114">
    <property type="entry name" value="Radical SAM enzymes"/>
    <property type="match status" value="1"/>
</dbReference>
<feature type="domain" description="Radical SAM core" evidence="16">
    <location>
        <begin position="1"/>
        <end position="217"/>
    </location>
</feature>
<evidence type="ECO:0000256" key="6">
    <source>
        <dbReference type="ARBA" id="ARBA00011912"/>
    </source>
</evidence>
<evidence type="ECO:0000256" key="8">
    <source>
        <dbReference type="ARBA" id="ARBA00022490"/>
    </source>
</evidence>
<evidence type="ECO:0000256" key="11">
    <source>
        <dbReference type="ARBA" id="ARBA00023002"/>
    </source>
</evidence>
<dbReference type="eggNOG" id="COG0635">
    <property type="taxonomic scope" value="Bacteria"/>
</dbReference>
<gene>
    <name evidence="17" type="ORF">HOC_17816</name>
</gene>
<keyword evidence="14" id="KW-0627">Porphyrin biosynthesis</keyword>
<dbReference type="STRING" id="1280953.HOC_17816"/>
<accession>A0A059G2A8</accession>
<evidence type="ECO:0000256" key="12">
    <source>
        <dbReference type="ARBA" id="ARBA00023004"/>
    </source>
</evidence>
<dbReference type="PANTHER" id="PTHR13932:SF6">
    <property type="entry name" value="OXYGEN-INDEPENDENT COPROPORPHYRINOGEN III OXIDASE"/>
    <property type="match status" value="1"/>
</dbReference>
<dbReference type="NCBIfam" id="TIGR00538">
    <property type="entry name" value="hemN"/>
    <property type="match status" value="1"/>
</dbReference>
<evidence type="ECO:0000256" key="4">
    <source>
        <dbReference type="ARBA" id="ARBA00005493"/>
    </source>
</evidence>
<dbReference type="EMBL" id="ARYL01000040">
    <property type="protein sequence ID" value="KDA00987.1"/>
    <property type="molecule type" value="Genomic_DNA"/>
</dbReference>
<evidence type="ECO:0000256" key="13">
    <source>
        <dbReference type="ARBA" id="ARBA00023014"/>
    </source>
</evidence>